<dbReference type="EMBL" id="GEDC01008651">
    <property type="protein sequence ID" value="JAS28647.1"/>
    <property type="molecule type" value="Transcribed_RNA"/>
</dbReference>
<dbReference type="SMART" id="SM01297">
    <property type="entry name" value="KAP"/>
    <property type="match status" value="1"/>
</dbReference>
<name>A0A1B6CKI3_9HEMI</name>
<dbReference type="Gene3D" id="1.25.10.10">
    <property type="entry name" value="Leucine-rich Repeat Variant"/>
    <property type="match status" value="1"/>
</dbReference>
<gene>
    <name evidence="5" type="ORF">g.35134</name>
    <name evidence="7" type="ORF">g.35137</name>
    <name evidence="2" type="ORF">g.35141</name>
    <name evidence="3" type="ORF">g.35144</name>
    <name evidence="6" type="ORF">g.35149</name>
    <name evidence="4" type="ORF">g.35153</name>
</gene>
<dbReference type="GO" id="GO:0019894">
    <property type="term" value="F:kinesin binding"/>
    <property type="evidence" value="ECO:0007669"/>
    <property type="project" value="InterPro"/>
</dbReference>
<evidence type="ECO:0000313" key="2">
    <source>
        <dbReference type="EMBL" id="JAS07206.1"/>
    </source>
</evidence>
<dbReference type="GO" id="GO:0035869">
    <property type="term" value="C:ciliary transition zone"/>
    <property type="evidence" value="ECO:0007669"/>
    <property type="project" value="TreeGrafter"/>
</dbReference>
<dbReference type="AlphaFoldDB" id="A0A1B6CKI3"/>
<dbReference type="GO" id="GO:0016939">
    <property type="term" value="C:kinesin II complex"/>
    <property type="evidence" value="ECO:0007669"/>
    <property type="project" value="TreeGrafter"/>
</dbReference>
<evidence type="ECO:0000313" key="3">
    <source>
        <dbReference type="EMBL" id="JAS10460.1"/>
    </source>
</evidence>
<dbReference type="SMART" id="SM00185">
    <property type="entry name" value="ARM"/>
    <property type="match status" value="3"/>
</dbReference>
<dbReference type="EMBL" id="GEDC01023415">
    <property type="protein sequence ID" value="JAS13883.1"/>
    <property type="molecule type" value="Transcribed_RNA"/>
</dbReference>
<feature type="compositionally biased region" description="Low complexity" evidence="1">
    <location>
        <begin position="249"/>
        <end position="265"/>
    </location>
</feature>
<evidence type="ECO:0000256" key="1">
    <source>
        <dbReference type="SAM" id="MobiDB-lite"/>
    </source>
</evidence>
<sequence>MQPEDAKFIKRRVRSGSIDVHPTETALIVNYELEAVILGESGDAMFSDKKECQKIIRLKKLDSATDCAVLAREVVQKCTLIHPSKTAEVEHLIYYLQSRKENAFSDNTEMNSGYSSTECPSPAPQLSDLVANFAQMEQYLELLYEDFPEKIKGSAMILELAKDPNNLQDMVASEPVLSALSRVLREDWKKSIELSTNIVYTFFCFSTFSQFHPVVLQYKVGSLCLEIIDYELNRYIQLKKDLDSQNKETPTTSTPVSVSRLPVRSAATSPPSPVSKLPIPRSARRPVRTPTEDKKKPSSASITSIREPVEDQTMNLRKLATLAKKQDQLLRVCFYLLLNLAENVKVEDKMRKKNVVGLLVNSLDRNTVELCVLVATFLHKLSLFKENKDEMANLNVIDKLPKLFLMKDKTLEIVTLKLLFNLSFDTKLRDKMVKVGFLPKLVSMLDDEEPSINLMVLKILYHLSMDDRVKTMFPFTDCVPKVMNIVLNYEPVGAMQTAAISLAVNLALNQRCAEIMCEGERLQTLIERAFEYQLPTLMTIARNISLHNQTKKLFIDFVGDLTDVLVSRPNDDFSLECLGVLSMLILPELDYSTLLTEYNLVPWIKSQLVPNKVPDDFVLEVVMLVATAASDEACASLLCKADVLLCLIELLKVKQEDDEMVLQIVYVFYQISRHSTTRDYLIRETIAPAYMIDLIHDKNESIRKVCDACLEIIKECDEEWLDKIKTDQFEWHNAHWLEMVENKSSDETLLDDNDGMPNYNILNHQSLFLQTDSRGSINGDDIEIASLSNNALSEDGSRPVSRYETDFDDLAIHSTPVETKDDVVKNALMNLNIAEDTFSDDQRYFHLMQ</sequence>
<dbReference type="InterPro" id="IPR008658">
    <property type="entry name" value="KAP3"/>
</dbReference>
<dbReference type="EMBL" id="GEDC01023607">
    <property type="protein sequence ID" value="JAS13691.1"/>
    <property type="molecule type" value="Transcribed_RNA"/>
</dbReference>
<evidence type="ECO:0000313" key="4">
    <source>
        <dbReference type="EMBL" id="JAS13691.1"/>
    </source>
</evidence>
<dbReference type="PANTHER" id="PTHR15605">
    <property type="entry name" value="KINESIN-ASSOCIATED PROTEINS"/>
    <property type="match status" value="1"/>
</dbReference>
<organism evidence="5">
    <name type="scientific">Clastoptera arizonana</name>
    <name type="common">Arizona spittle bug</name>
    <dbReference type="NCBI Taxonomy" id="38151"/>
    <lineage>
        <taxon>Eukaryota</taxon>
        <taxon>Metazoa</taxon>
        <taxon>Ecdysozoa</taxon>
        <taxon>Arthropoda</taxon>
        <taxon>Hexapoda</taxon>
        <taxon>Insecta</taxon>
        <taxon>Pterygota</taxon>
        <taxon>Neoptera</taxon>
        <taxon>Paraneoptera</taxon>
        <taxon>Hemiptera</taxon>
        <taxon>Auchenorrhyncha</taxon>
        <taxon>Cercopoidea</taxon>
        <taxon>Clastopteridae</taxon>
        <taxon>Clastoptera</taxon>
    </lineage>
</organism>
<evidence type="ECO:0000313" key="5">
    <source>
        <dbReference type="EMBL" id="JAS13883.1"/>
    </source>
</evidence>
<evidence type="ECO:0000313" key="7">
    <source>
        <dbReference type="EMBL" id="JAS28647.1"/>
    </source>
</evidence>
<accession>A0A1B6CKI3</accession>
<evidence type="ECO:0000313" key="6">
    <source>
        <dbReference type="EMBL" id="JAS22501.1"/>
    </source>
</evidence>
<dbReference type="PANTHER" id="PTHR15605:SF2">
    <property type="entry name" value="KINESIN-ASSOCIATED PROTEIN 3"/>
    <property type="match status" value="1"/>
</dbReference>
<dbReference type="GO" id="GO:0044782">
    <property type="term" value="P:cilium organization"/>
    <property type="evidence" value="ECO:0007669"/>
    <property type="project" value="TreeGrafter"/>
</dbReference>
<dbReference type="InterPro" id="IPR000225">
    <property type="entry name" value="Armadillo"/>
</dbReference>
<evidence type="ECO:0008006" key="8">
    <source>
        <dbReference type="Google" id="ProtNLM"/>
    </source>
</evidence>
<dbReference type="GO" id="GO:0005930">
    <property type="term" value="C:axoneme"/>
    <property type="evidence" value="ECO:0007669"/>
    <property type="project" value="TreeGrafter"/>
</dbReference>
<dbReference type="EMBL" id="GEDC01014797">
    <property type="protein sequence ID" value="JAS22501.1"/>
    <property type="molecule type" value="Transcribed_RNA"/>
</dbReference>
<protein>
    <recommendedName>
        <fullName evidence="8">Kinesin-associated protein 3</fullName>
    </recommendedName>
</protein>
<feature type="region of interest" description="Disordered" evidence="1">
    <location>
        <begin position="244"/>
        <end position="307"/>
    </location>
</feature>
<dbReference type="Pfam" id="PF05804">
    <property type="entry name" value="KAP"/>
    <property type="match status" value="1"/>
</dbReference>
<dbReference type="SUPFAM" id="SSF48371">
    <property type="entry name" value="ARM repeat"/>
    <property type="match status" value="1"/>
</dbReference>
<dbReference type="EMBL" id="GEDC01026838">
    <property type="protein sequence ID" value="JAS10460.1"/>
    <property type="molecule type" value="Transcribed_RNA"/>
</dbReference>
<reference evidence="5" key="1">
    <citation type="submission" date="2015-12" db="EMBL/GenBank/DDBJ databases">
        <title>De novo transcriptome assembly of four potential Pierce s Disease insect vectors from Arizona vineyards.</title>
        <authorList>
            <person name="Tassone E.E."/>
        </authorList>
    </citation>
    <scope>NUCLEOTIDE SEQUENCE</scope>
</reference>
<dbReference type="EMBL" id="GEDC01030092">
    <property type="protein sequence ID" value="JAS07206.1"/>
    <property type="molecule type" value="Transcribed_RNA"/>
</dbReference>
<dbReference type="InterPro" id="IPR011989">
    <property type="entry name" value="ARM-like"/>
</dbReference>
<proteinExistence type="predicted"/>
<dbReference type="InterPro" id="IPR016024">
    <property type="entry name" value="ARM-type_fold"/>
</dbReference>
<dbReference type="GO" id="GO:0007018">
    <property type="term" value="P:microtubule-based movement"/>
    <property type="evidence" value="ECO:0007669"/>
    <property type="project" value="TreeGrafter"/>
</dbReference>